<feature type="compositionally biased region" description="Low complexity" evidence="1">
    <location>
        <begin position="82"/>
        <end position="97"/>
    </location>
</feature>
<gene>
    <name evidence="2" type="ORF">Taro_031109</name>
</gene>
<name>A0A843VVT4_COLES</name>
<feature type="non-terminal residue" evidence="2">
    <location>
        <position position="410"/>
    </location>
</feature>
<accession>A0A843VVT4</accession>
<evidence type="ECO:0000256" key="1">
    <source>
        <dbReference type="SAM" id="MobiDB-lite"/>
    </source>
</evidence>
<dbReference type="InterPro" id="IPR050823">
    <property type="entry name" value="Plant_Ser_Thr_Prot_Kinase"/>
</dbReference>
<dbReference type="SUPFAM" id="SSF56112">
    <property type="entry name" value="Protein kinase-like (PK-like)"/>
    <property type="match status" value="1"/>
</dbReference>
<keyword evidence="3" id="KW-1185">Reference proteome</keyword>
<dbReference type="AlphaFoldDB" id="A0A843VVT4"/>
<evidence type="ECO:0000313" key="3">
    <source>
        <dbReference type="Proteomes" id="UP000652761"/>
    </source>
</evidence>
<dbReference type="SUPFAM" id="SSF56801">
    <property type="entry name" value="Acetyl-CoA synthetase-like"/>
    <property type="match status" value="1"/>
</dbReference>
<dbReference type="OrthoDB" id="783667at2759"/>
<protein>
    <submittedName>
        <fullName evidence="2">Uncharacterized protein</fullName>
    </submittedName>
</protein>
<feature type="region of interest" description="Disordered" evidence="1">
    <location>
        <begin position="73"/>
        <end position="101"/>
    </location>
</feature>
<reference evidence="2" key="1">
    <citation type="submission" date="2017-07" db="EMBL/GenBank/DDBJ databases">
        <title>Taro Niue Genome Assembly and Annotation.</title>
        <authorList>
            <person name="Atibalentja N."/>
            <person name="Keating K."/>
            <person name="Fields C.J."/>
        </authorList>
    </citation>
    <scope>NUCLEOTIDE SEQUENCE</scope>
    <source>
        <strain evidence="2">Niue_2</strain>
        <tissue evidence="2">Leaf</tissue>
    </source>
</reference>
<organism evidence="2 3">
    <name type="scientific">Colocasia esculenta</name>
    <name type="common">Wild taro</name>
    <name type="synonym">Arum esculentum</name>
    <dbReference type="NCBI Taxonomy" id="4460"/>
    <lineage>
        <taxon>Eukaryota</taxon>
        <taxon>Viridiplantae</taxon>
        <taxon>Streptophyta</taxon>
        <taxon>Embryophyta</taxon>
        <taxon>Tracheophyta</taxon>
        <taxon>Spermatophyta</taxon>
        <taxon>Magnoliopsida</taxon>
        <taxon>Liliopsida</taxon>
        <taxon>Araceae</taxon>
        <taxon>Aroideae</taxon>
        <taxon>Colocasieae</taxon>
        <taxon>Colocasia</taxon>
    </lineage>
</organism>
<sequence length="410" mass="44330">MICLLFSFHGQKFTGVSPSHVNPPFPDEDGVGSRCLTSPRSHNVPLALAASPSHLPPYPRTAPLTLALALTVSPSQPHPHPHSLALALAPSPSPSQLRPRRRSLAVAVLPSPSQSRPRSASPSQTPLQFEFYLSDSESKLLLTDTEGYHATQAAAAKLCLAQATASLPGRSVSRSSSTAEVDKVLWSHPEVTQALAFGVPDDKYGEELLVHAVNDNLILFSYNEMLVATRNFWRDKILGQGGFGVVYKWVIDENVRPGFASIQVAVKQLNLDGLQGHRERRGNEATTQLLFSFSLSQDLFLDTPVSHLPAPASEGNVRQEEEAAVAFALPAPPPMSEDLRAVMEQVEKAFQGEEFISVDNGSPSKGEIMDILSKVGNYMEAQASETARLISVSGEGVKKGFKSTLLLVKR</sequence>
<comment type="caution">
    <text evidence="2">The sequence shown here is derived from an EMBL/GenBank/DDBJ whole genome shotgun (WGS) entry which is preliminary data.</text>
</comment>
<dbReference type="InterPro" id="IPR011009">
    <property type="entry name" value="Kinase-like_dom_sf"/>
</dbReference>
<dbReference type="EMBL" id="NMUH01002183">
    <property type="protein sequence ID" value="MQL98397.1"/>
    <property type="molecule type" value="Genomic_DNA"/>
</dbReference>
<dbReference type="PANTHER" id="PTHR45621">
    <property type="entry name" value="OS01G0588500 PROTEIN-RELATED"/>
    <property type="match status" value="1"/>
</dbReference>
<dbReference type="Gene3D" id="3.30.200.20">
    <property type="entry name" value="Phosphorylase Kinase, domain 1"/>
    <property type="match status" value="1"/>
</dbReference>
<dbReference type="Proteomes" id="UP000652761">
    <property type="component" value="Unassembled WGS sequence"/>
</dbReference>
<proteinExistence type="predicted"/>
<evidence type="ECO:0000313" key="2">
    <source>
        <dbReference type="EMBL" id="MQL98397.1"/>
    </source>
</evidence>